<evidence type="ECO:0000259" key="1">
    <source>
        <dbReference type="PROSITE" id="PS51186"/>
    </source>
</evidence>
<sequence length="167" mass="17740">MLRRRLRTLLDDAFEGDFSGDDWDHALGGVHVLAELDDVLVGHAAVVPRRLWVDGVELSCGYVEAVAVAASARRRGVGAALMREIDGLLVPYDCGALAATDVGAPLYAGMGWTRWSGELSVRDADGAVRSTPDDRGAVMVNGDGRLVGRADDDAAVLVVDDRPGDPW</sequence>
<accession>A0ABT1H5Q3</accession>
<reference evidence="2 3" key="1">
    <citation type="submission" date="2022-06" db="EMBL/GenBank/DDBJ databases">
        <title>Genomic Encyclopedia of Archaeal and Bacterial Type Strains, Phase II (KMG-II): from individual species to whole genera.</title>
        <authorList>
            <person name="Goeker M."/>
        </authorList>
    </citation>
    <scope>NUCLEOTIDE SEQUENCE [LARGE SCALE GENOMIC DNA]</scope>
    <source>
        <strain evidence="2 3">DSM 45037</strain>
    </source>
</reference>
<protein>
    <submittedName>
        <fullName evidence="2">Aminoglycoside 2'-N-acetyltransferase I</fullName>
    </submittedName>
</protein>
<dbReference type="RefSeq" id="WP_253656130.1">
    <property type="nucleotide sequence ID" value="NZ_BAAAOE010000002.1"/>
</dbReference>
<organism evidence="2 3">
    <name type="scientific">Williamsia serinedens</name>
    <dbReference type="NCBI Taxonomy" id="391736"/>
    <lineage>
        <taxon>Bacteria</taxon>
        <taxon>Bacillati</taxon>
        <taxon>Actinomycetota</taxon>
        <taxon>Actinomycetes</taxon>
        <taxon>Mycobacteriales</taxon>
        <taxon>Nocardiaceae</taxon>
        <taxon>Williamsia</taxon>
    </lineage>
</organism>
<keyword evidence="3" id="KW-1185">Reference proteome</keyword>
<dbReference type="Proteomes" id="UP001205740">
    <property type="component" value="Unassembled WGS sequence"/>
</dbReference>
<dbReference type="Pfam" id="PF13527">
    <property type="entry name" value="Acetyltransf_9"/>
    <property type="match status" value="1"/>
</dbReference>
<comment type="caution">
    <text evidence="2">The sequence shown here is derived from an EMBL/GenBank/DDBJ whole genome shotgun (WGS) entry which is preliminary data.</text>
</comment>
<evidence type="ECO:0000313" key="2">
    <source>
        <dbReference type="EMBL" id="MCP2162570.1"/>
    </source>
</evidence>
<feature type="domain" description="N-acetyltransferase" evidence="1">
    <location>
        <begin position="1"/>
        <end position="135"/>
    </location>
</feature>
<dbReference type="PROSITE" id="PS51186">
    <property type="entry name" value="GNAT"/>
    <property type="match status" value="1"/>
</dbReference>
<dbReference type="InterPro" id="IPR000182">
    <property type="entry name" value="GNAT_dom"/>
</dbReference>
<gene>
    <name evidence="2" type="ORF">LX12_003778</name>
</gene>
<proteinExistence type="predicted"/>
<dbReference type="EMBL" id="JAMTCG010000007">
    <property type="protein sequence ID" value="MCP2162570.1"/>
    <property type="molecule type" value="Genomic_DNA"/>
</dbReference>
<dbReference type="InterPro" id="IPR016181">
    <property type="entry name" value="Acyl_CoA_acyltransferase"/>
</dbReference>
<name>A0ABT1H5Q3_9NOCA</name>
<evidence type="ECO:0000313" key="3">
    <source>
        <dbReference type="Proteomes" id="UP001205740"/>
    </source>
</evidence>
<dbReference type="Gene3D" id="3.40.630.30">
    <property type="match status" value="1"/>
</dbReference>
<dbReference type="SUPFAM" id="SSF55729">
    <property type="entry name" value="Acyl-CoA N-acyltransferases (Nat)"/>
    <property type="match status" value="1"/>
</dbReference>